<reference evidence="2 3" key="1">
    <citation type="submission" date="2024-02" db="EMBL/GenBank/DDBJ databases">
        <authorList>
            <person name="Chen Y."/>
            <person name="Shah S."/>
            <person name="Dougan E. K."/>
            <person name="Thang M."/>
            <person name="Chan C."/>
        </authorList>
    </citation>
    <scope>NUCLEOTIDE SEQUENCE [LARGE SCALE GENOMIC DNA]</scope>
</reference>
<name>A0ABP0LGY9_9DINO</name>
<sequence length="212" mass="23304">MAWLPVAAVVPLLAGPARRGSRCEERPLPRWFLGTSQDPSRQEKIQAYEAAQASTAAQRCNAALPGRTPGKGFRLVSYNVHFHRDSQMKPNLSRVLNVLKTLDADVVALQEAGLPPHLEKDRGRPRKLTSEEVDTTQSLESQMRQVYESQEQEVVGTSHEGALLLEGLHQLGYQHCVYSPGFYSSALGLSCGNAVASRQPIEGSSVVVMDRR</sequence>
<dbReference type="Pfam" id="PF03372">
    <property type="entry name" value="Exo_endo_phos"/>
    <property type="match status" value="1"/>
</dbReference>
<feature type="domain" description="Endonuclease/exonuclease/phosphatase" evidence="1">
    <location>
        <begin position="76"/>
        <end position="204"/>
    </location>
</feature>
<feature type="non-terminal residue" evidence="2">
    <location>
        <position position="212"/>
    </location>
</feature>
<dbReference type="SUPFAM" id="SSF56219">
    <property type="entry name" value="DNase I-like"/>
    <property type="match status" value="1"/>
</dbReference>
<evidence type="ECO:0000313" key="2">
    <source>
        <dbReference type="EMBL" id="CAK9038016.1"/>
    </source>
</evidence>
<dbReference type="EMBL" id="CAXAMN010012348">
    <property type="protein sequence ID" value="CAK9038016.1"/>
    <property type="molecule type" value="Genomic_DNA"/>
</dbReference>
<keyword evidence="3" id="KW-1185">Reference proteome</keyword>
<evidence type="ECO:0000313" key="3">
    <source>
        <dbReference type="Proteomes" id="UP001642484"/>
    </source>
</evidence>
<evidence type="ECO:0000259" key="1">
    <source>
        <dbReference type="Pfam" id="PF03372"/>
    </source>
</evidence>
<dbReference type="Proteomes" id="UP001642484">
    <property type="component" value="Unassembled WGS sequence"/>
</dbReference>
<proteinExistence type="predicted"/>
<organism evidence="2 3">
    <name type="scientific">Durusdinium trenchii</name>
    <dbReference type="NCBI Taxonomy" id="1381693"/>
    <lineage>
        <taxon>Eukaryota</taxon>
        <taxon>Sar</taxon>
        <taxon>Alveolata</taxon>
        <taxon>Dinophyceae</taxon>
        <taxon>Suessiales</taxon>
        <taxon>Symbiodiniaceae</taxon>
        <taxon>Durusdinium</taxon>
    </lineage>
</organism>
<dbReference type="Gene3D" id="3.60.10.10">
    <property type="entry name" value="Endonuclease/exonuclease/phosphatase"/>
    <property type="match status" value="1"/>
</dbReference>
<accession>A0ABP0LGY9</accession>
<gene>
    <name evidence="2" type="ORF">CCMP2556_LOCUS20885</name>
</gene>
<dbReference type="InterPro" id="IPR036691">
    <property type="entry name" value="Endo/exonu/phosph_ase_sf"/>
</dbReference>
<dbReference type="InterPro" id="IPR005135">
    <property type="entry name" value="Endo/exonuclease/phosphatase"/>
</dbReference>
<comment type="caution">
    <text evidence="2">The sequence shown here is derived from an EMBL/GenBank/DDBJ whole genome shotgun (WGS) entry which is preliminary data.</text>
</comment>
<protein>
    <recommendedName>
        <fullName evidence="1">Endonuclease/exonuclease/phosphatase domain-containing protein</fullName>
    </recommendedName>
</protein>